<proteinExistence type="predicted"/>
<sequence length="90" mass="9921">MSTAEERTMHFAEIDTGDYRIYAGAIERPRQFGYVAAVVVMSTDQAIAKREAFRDENLAGGYGWATPAEALRFAINAGKEAVMCRIGMRA</sequence>
<accession>A0ABY6AVI3</accession>
<name>A0ABY6AVI3_9BURK</name>
<keyword evidence="2" id="KW-1185">Reference proteome</keyword>
<protein>
    <submittedName>
        <fullName evidence="1">Uncharacterized protein</fullName>
    </submittedName>
</protein>
<gene>
    <name evidence="1" type="ORF">N4261_18180</name>
</gene>
<dbReference type="EMBL" id="CP104562">
    <property type="protein sequence ID" value="UXH76943.1"/>
    <property type="molecule type" value="Genomic_DNA"/>
</dbReference>
<dbReference type="Proteomes" id="UP001064933">
    <property type="component" value="Chromosome"/>
</dbReference>
<organism evidence="1 2">
    <name type="scientific">Roseateles amylovorans</name>
    <dbReference type="NCBI Taxonomy" id="2978473"/>
    <lineage>
        <taxon>Bacteria</taxon>
        <taxon>Pseudomonadati</taxon>
        <taxon>Pseudomonadota</taxon>
        <taxon>Betaproteobacteria</taxon>
        <taxon>Burkholderiales</taxon>
        <taxon>Sphaerotilaceae</taxon>
        <taxon>Roseateles</taxon>
    </lineage>
</organism>
<reference evidence="1" key="1">
    <citation type="submission" date="2022-10" db="EMBL/GenBank/DDBJ databases">
        <title>Characterization and whole genome sequencing of a new Roseateles species, isolated from fresh water.</title>
        <authorList>
            <person name="Guliayeva D.Y."/>
            <person name="Akhremchuk A.E."/>
            <person name="Sikolenko M.A."/>
            <person name="Valentovich L.N."/>
            <person name="Sidarenka A.V."/>
        </authorList>
    </citation>
    <scope>NUCLEOTIDE SEQUENCE</scope>
    <source>
        <strain evidence="1">BIM B-1768</strain>
    </source>
</reference>
<dbReference type="RefSeq" id="WP_261756685.1">
    <property type="nucleotide sequence ID" value="NZ_CP104562.2"/>
</dbReference>
<evidence type="ECO:0000313" key="2">
    <source>
        <dbReference type="Proteomes" id="UP001064933"/>
    </source>
</evidence>
<evidence type="ECO:0000313" key="1">
    <source>
        <dbReference type="EMBL" id="UXH76943.1"/>
    </source>
</evidence>